<evidence type="ECO:0000313" key="2">
    <source>
        <dbReference type="Proteomes" id="UP000831068"/>
    </source>
</evidence>
<name>A0ABY4BD71_9FLAO</name>
<dbReference type="EMBL" id="CP094529">
    <property type="protein sequence ID" value="UOE37020.1"/>
    <property type="molecule type" value="Genomic_DNA"/>
</dbReference>
<keyword evidence="2" id="KW-1185">Reference proteome</keyword>
<evidence type="ECO:0000313" key="1">
    <source>
        <dbReference type="EMBL" id="UOE37020.1"/>
    </source>
</evidence>
<reference evidence="1 2" key="1">
    <citation type="submission" date="2022-03" db="EMBL/GenBank/DDBJ databases">
        <title>Chryseobacterium sp. isolated from the Andong Sikhe.</title>
        <authorList>
            <person name="Won M."/>
            <person name="Kim S.-J."/>
            <person name="Kwon S.-W."/>
        </authorList>
    </citation>
    <scope>NUCLEOTIDE SEQUENCE [LARGE SCALE GENOMIC DNA]</scope>
    <source>
        <strain evidence="1 2">ADR-1</strain>
    </source>
</reference>
<proteinExistence type="predicted"/>
<protein>
    <recommendedName>
        <fullName evidence="3">Lipoprotein</fullName>
    </recommendedName>
</protein>
<dbReference type="RefSeq" id="WP_243575532.1">
    <property type="nucleotide sequence ID" value="NZ_CP094529.1"/>
</dbReference>
<organism evidence="1 2">
    <name type="scientific">Chryseobacterium oryzae</name>
    <dbReference type="NCBI Taxonomy" id="2929799"/>
    <lineage>
        <taxon>Bacteria</taxon>
        <taxon>Pseudomonadati</taxon>
        <taxon>Bacteroidota</taxon>
        <taxon>Flavobacteriia</taxon>
        <taxon>Flavobacteriales</taxon>
        <taxon>Weeksellaceae</taxon>
        <taxon>Chryseobacterium group</taxon>
        <taxon>Chryseobacterium</taxon>
    </lineage>
</organism>
<dbReference type="PROSITE" id="PS51257">
    <property type="entry name" value="PROKAR_LIPOPROTEIN"/>
    <property type="match status" value="1"/>
</dbReference>
<sequence>MSKKIVYIFLLFFIISCEKNDKKEIENKQIEIWNNRISAKPQILSFIFQPALNENCEIIIDINRKNLIFRSIYPERIIEPKPNNENEINEYNNPANPKSYVSKLDENQIKILNIAINKLEKKDFNRIEKTYVDGISYNFSIIYSDNTIKNGNIAGKKTTNQNEFVDMLLSLISETNKYPENTKIINYYYKFQ</sequence>
<evidence type="ECO:0008006" key="3">
    <source>
        <dbReference type="Google" id="ProtNLM"/>
    </source>
</evidence>
<gene>
    <name evidence="1" type="ORF">MTP08_08040</name>
</gene>
<accession>A0ABY4BD71</accession>
<dbReference type="Proteomes" id="UP000831068">
    <property type="component" value="Chromosome"/>
</dbReference>